<evidence type="ECO:0000313" key="1">
    <source>
        <dbReference type="EMBL" id="RML92942.1"/>
    </source>
</evidence>
<proteinExistence type="predicted"/>
<sequence>MLWRKLASMAISLTIRCAACKRTSTPLDMTCAAAARNGTPCRLMPLRRSSTRSG</sequence>
<protein>
    <submittedName>
        <fullName evidence="1">Uncharacterized protein</fullName>
    </submittedName>
</protein>
<comment type="caution">
    <text evidence="1">The sequence shown here is derived from an EMBL/GenBank/DDBJ whole genome shotgun (WGS) entry which is preliminary data.</text>
</comment>
<accession>A0A3M2ZXM0</accession>
<dbReference type="Proteomes" id="UP000282378">
    <property type="component" value="Unassembled WGS sequence"/>
</dbReference>
<dbReference type="AlphaFoldDB" id="A0A3M2ZXM0"/>
<evidence type="ECO:0000313" key="2">
    <source>
        <dbReference type="Proteomes" id="UP000282378"/>
    </source>
</evidence>
<organism evidence="1 2">
    <name type="scientific">Pseudomonas syringae pv. maculicola</name>
    <dbReference type="NCBI Taxonomy" id="59511"/>
    <lineage>
        <taxon>Bacteria</taxon>
        <taxon>Pseudomonadati</taxon>
        <taxon>Pseudomonadota</taxon>
        <taxon>Gammaproteobacteria</taxon>
        <taxon>Pseudomonadales</taxon>
        <taxon>Pseudomonadaceae</taxon>
        <taxon>Pseudomonas</taxon>
    </lineage>
</organism>
<reference evidence="1 2" key="1">
    <citation type="submission" date="2018-08" db="EMBL/GenBank/DDBJ databases">
        <title>Recombination of ecologically and evolutionarily significant loci maintains genetic cohesion in the Pseudomonas syringae species complex.</title>
        <authorList>
            <person name="Dillon M."/>
            <person name="Thakur S."/>
            <person name="Almeida R.N.D."/>
            <person name="Weir B.S."/>
            <person name="Guttman D.S."/>
        </authorList>
    </citation>
    <scope>NUCLEOTIDE SEQUENCE [LARGE SCALE GENOMIC DNA]</scope>
    <source>
        <strain evidence="1 2">88_10</strain>
    </source>
</reference>
<name>A0A3M2ZXM0_PSEYM</name>
<gene>
    <name evidence="1" type="ORF">APX70_200296</name>
</gene>
<dbReference type="EMBL" id="RBNL01001134">
    <property type="protein sequence ID" value="RML92942.1"/>
    <property type="molecule type" value="Genomic_DNA"/>
</dbReference>